<reference evidence="1 2" key="1">
    <citation type="journal article" date="2022" name="bioRxiv">
        <title>An ancient truncated duplication of the anti-Mullerian hormone receptor type 2 gene is a potential conserved master sex determinant in the Pangasiidae catfish family.</title>
        <authorList>
            <person name="Wen M."/>
            <person name="Pan Q."/>
            <person name="Jouanno E."/>
            <person name="Montfort J."/>
            <person name="Zahm M."/>
            <person name="Cabau C."/>
            <person name="Klopp C."/>
            <person name="Iampietro C."/>
            <person name="Roques C."/>
            <person name="Bouchez O."/>
            <person name="Castinel A."/>
            <person name="Donnadieu C."/>
            <person name="Parrinello H."/>
            <person name="Poncet C."/>
            <person name="Belmonte E."/>
            <person name="Gautier V."/>
            <person name="Avarre J.-C."/>
            <person name="Dugue R."/>
            <person name="Gustiano R."/>
            <person name="Ha T.T.T."/>
            <person name="Campet M."/>
            <person name="Sriphairoj K."/>
            <person name="Ribolli J."/>
            <person name="de Almeida F.L."/>
            <person name="Desvignes T."/>
            <person name="Postlethwait J.H."/>
            <person name="Bucao C.F."/>
            <person name="Robinson-Rechavi M."/>
            <person name="Bobe J."/>
            <person name="Herpin A."/>
            <person name="Guiguen Y."/>
        </authorList>
    </citation>
    <scope>NUCLEOTIDE SEQUENCE [LARGE SCALE GENOMIC DNA]</scope>
    <source>
        <strain evidence="1">YG-Dec2019</strain>
    </source>
</reference>
<sequence length="2635" mass="296185">MTSRCQTRTRADGPHAESRPTETDLAGTHGHFGACGGGGEQNYLVDNLTKKNYRASQQEIQHIVNRHGPEADRHLLRCLFSHVDFSGDGKSSGKDFHQTQFLIQECVSLITKPNFISTLCYAIDNPLHYQKSLKPSPHLFPQLSKVLKLSKVQEVIFGLALLNSSNADLRGFAAQFVKQKLPDLLRSYVDADLGGSQEGGFQDIAIEALHLLLSHLLFGQKGSSGVGQEQIDAFLKTLCRDFPQERCPVVLAPLLYPEKRDILMDRILPDSGELAKTMMESSLAEFMQEVGYGFCASVDECRNIILQYGVREVTASHVARVLGMMARTHSGLSDGIALQSISSPGSIWSDGKDKSDSSQPHTWNVEVLIDVVKELNPNLNFKEVTYELDHAGFMIRDSKGLQIVVYGIQRGLGMEVFPVDLIYRPWKHAEGQLSFIQQSLMSPEVFCFADYPCHAVVIDILKAPPEDDNREIATWKSLDLVESLLRLSEVGQYEQVKQLFSFPIKHCPDMLVLALLQISTSWHTLRHELISTLMPIFLGNHPNSAIILHYAWHGQGQSPSIRQLIMHSMAEWYMRGEQYDQAKLSRILDVAQDLKSLSMLLNGTPFAFVIDLAALASRREYLKLDKWLTDKIREHGEPFIQACVTFLKRRCPTIMGGLAPEKDQPKSAQLPPETLATMLACLQSCAGSVSQELSETILTMVANCSNVMNKPRQPPPGVMPKGRATSTSSLDTISPVDPLTAMGSLNLGGSATSHTQNMQGFPTPLSSAFSNPQSPAKAFPPLTNPNPSTAFGGISSLSSQLPGPLSSGSLSGIGSGLGMPAVSSDPFGTRKMSTPGLNPPTFQHSDLSQVWPEANQHFSKEIDDEANSYFQRIYNHPPHPTMSVDEVLEMLQRFKDSNIKREREVFNCMLRNLFEEYRFFPQYPDKELHITACLFGGIIEKGLVTYMALGLALRYVLEALRKPYGSKMYYFGIAALDRFKNRLKDYPQYCQHLASIGHFLQFPHHLQEYIEYGQQSRDPPVKMQGSITTPGSLALAQAQAQSQPPKAPQPGQASTLVTTTTTTTTVAKTSTITRPTAVGFKKDMPPSINTTNIDTLLVATDQTERIVEPPENIQEKIAFIFNNLSQSNMTQKVEELKETVKEEFMPWVSQYLVMKRVSIEPNFHSLYSNFLDTLKNPEFVKMVLNETYRNIKVLLTSDKAAANFSDRSLLKNLGHWLGMITLAKNKPILYTDLELKSLLLEAYVKGQQELLYVVPFVAKVLESSLRSVVFRPQNPWTMAIMNVLAELHQEHDLKLNLKFEIEVLCKNLSLDINDLKPGNLLKDKEKLKNLEEQLSAPKKETKPPEEMLPVVTSAAPSAPPATATTATTGPPTPQFSYHDINVYALAGLAPHININSNIPLLQAHPQLKQCVRQAIERAVQELVHPVVDRSIKIAMTTCEQIVRKDFALDSEESHMRVAAHHMMRNLTAGMAMITCREPLINNITANLKNTFAAALRAPTPQQREMMEEAANRIAQDNCELACCFIQKTAVEKAGPEMDKRLATEFELRKHARQEGRRYCDPMVLTYQAERMPEQIRLKVGGVDPKQLAVYEEFARNVPGFLPSNDLSQPTGFLAQPMKQQQAWPTDDMAHIYDKCISDLEQHLHAIPPALAMNPQAQALRSLLEAVVMARNSRDGITALGLLQKAVEGLLDATSGADPELLLSYRECHLLVLKALQDSRAYGPQWCNKQITRCLIECRDEYKYNVEAVELLIRNHLVNMQQYDVHLAQSMENGLHYMAVAFAMQLVKLLLVDERSVSHITEADLFQTIESLMRTCAHSRANAPEGLPQLMDVVRSNYEAMIDRHHGGPNFMMHSGISQASEYDDPPGLREKAEYLLREWVNLYHSAAAGRDSTKAFSAFVGQMHQQGILKTDDLITRFFRLCTEMCVEISYRAQAEQQHNPAASAAIIRAKCYHNLDAFVRLIALLVKHSGEATNTVTKINLLNKVLGIVVGVLIQDHDVRQADFQQLPYHRIFIMLLLELNAPEHLMDVVRSNYEAMIDRHHGGPNFMMHSGISQASEYDDPPGLREKAEYLLREWVNLYHSAAAGRDSTKAFSAFVGQMHQQGILKTDDLITRFFRLCTEMCVEISYRAQAEQQHNPAASAAIIRAKCYHNLDAFVRLIALLVKHSGEATNTVTKINLLNKVLGIVVGVLIQDHDVRQADFQQLPYHRIFIMLLLELNAPEHVLGIVVGVLIQDHDVRQADFQQLPYHRIFIMLLLELNAPEHVLETINFQTLTAFCNTFHILRPTKAPGFVYAWLELISHRIFIARMLAHTPQQKGWPMYAQLLIDLFKFLAPFLRNVELNKPMQILYKGTLRVLLVLLHDFPEFLCDYHYGFCDVIPPNCIQLRNLILSAFPRNMRLPDPFTPNLKVDMLSEINIAPRILTNFTGVMPSQFKKDLDSYLKTRSPVTFLSELRSNLQVSNEPGNRYNIQLINALVLYVGTQAIAHIHNKGSTPSMSTITHSAHMDIFQNLAVDLDTEGRYLFLNAIANQLRYPNSHTHYFSCTMLYLFAEANAEAIQEQITRVLLERLIVNRPHPWGLLITFIELIKNPAFKFWSHDFVHCAPEIEKLFQSVAQCCMGQKQAQQVMEGTGAT</sequence>
<dbReference type="Proteomes" id="UP000829447">
    <property type="component" value="Linkage Group LG7"/>
</dbReference>
<proteinExistence type="predicted"/>
<accession>A0ACC5WN71</accession>
<dbReference type="EMBL" id="CM040460">
    <property type="protein sequence ID" value="MCI4380337.1"/>
    <property type="molecule type" value="Genomic_DNA"/>
</dbReference>
<organism evidence="1 2">
    <name type="scientific">Pangasianodon gigas</name>
    <name type="common">Mekong giant catfish</name>
    <name type="synonym">Pangasius gigas</name>
    <dbReference type="NCBI Taxonomy" id="30993"/>
    <lineage>
        <taxon>Eukaryota</taxon>
        <taxon>Metazoa</taxon>
        <taxon>Chordata</taxon>
        <taxon>Craniata</taxon>
        <taxon>Vertebrata</taxon>
        <taxon>Euteleostomi</taxon>
        <taxon>Actinopterygii</taxon>
        <taxon>Neopterygii</taxon>
        <taxon>Teleostei</taxon>
        <taxon>Ostariophysi</taxon>
        <taxon>Siluriformes</taxon>
        <taxon>Pangasiidae</taxon>
        <taxon>Pangasianodon</taxon>
    </lineage>
</organism>
<keyword evidence="2" id="KW-1185">Reference proteome</keyword>
<protein>
    <submittedName>
        <fullName evidence="1">Uncharacterized protein</fullName>
    </submittedName>
</protein>
<evidence type="ECO:0000313" key="2">
    <source>
        <dbReference type="Proteomes" id="UP000829447"/>
    </source>
</evidence>
<evidence type="ECO:0000313" key="1">
    <source>
        <dbReference type="EMBL" id="MCI4380337.1"/>
    </source>
</evidence>
<name>A0ACC5WN71_PANGG</name>
<gene>
    <name evidence="1" type="ORF">PGIGA_G00238870</name>
</gene>
<comment type="caution">
    <text evidence="1">The sequence shown here is derived from an EMBL/GenBank/DDBJ whole genome shotgun (WGS) entry which is preliminary data.</text>
</comment>